<sequence length="94" mass="10976">MALIESKSNCEILRHDGHMYIFDKLSANGQVKFWRCRRKDICPARVHTSLDNLEIIKLPTKEHTHDSESIEIEAEIVVTKMKRRAIKTMETILL</sequence>
<dbReference type="PANTHER" id="PTHR37975">
    <property type="entry name" value="FLYWCH ZINC FINGER TRANSCRIPTION FACTOR HOMOLOG"/>
    <property type="match status" value="1"/>
</dbReference>
<dbReference type="GO" id="GO:0008270">
    <property type="term" value="F:zinc ion binding"/>
    <property type="evidence" value="ECO:0007669"/>
    <property type="project" value="UniProtKB-KW"/>
</dbReference>
<name>A0AAV0W366_9HEMI</name>
<dbReference type="GO" id="GO:0045892">
    <property type="term" value="P:negative regulation of DNA-templated transcription"/>
    <property type="evidence" value="ECO:0007669"/>
    <property type="project" value="TreeGrafter"/>
</dbReference>
<dbReference type="AlphaFoldDB" id="A0AAV0W366"/>
<dbReference type="InterPro" id="IPR007588">
    <property type="entry name" value="Znf_FLYWCH"/>
</dbReference>
<comment type="caution">
    <text evidence="5">The sequence shown here is derived from an EMBL/GenBank/DDBJ whole genome shotgun (WGS) entry which is preliminary data.</text>
</comment>
<proteinExistence type="predicted"/>
<evidence type="ECO:0000256" key="1">
    <source>
        <dbReference type="ARBA" id="ARBA00022723"/>
    </source>
</evidence>
<dbReference type="GO" id="GO:0043565">
    <property type="term" value="F:sequence-specific DNA binding"/>
    <property type="evidence" value="ECO:0007669"/>
    <property type="project" value="TreeGrafter"/>
</dbReference>
<dbReference type="Pfam" id="PF04500">
    <property type="entry name" value="FLYWCH"/>
    <property type="match status" value="1"/>
</dbReference>
<evidence type="ECO:0000313" key="6">
    <source>
        <dbReference type="Proteomes" id="UP001160148"/>
    </source>
</evidence>
<evidence type="ECO:0000313" key="5">
    <source>
        <dbReference type="EMBL" id="CAI6350237.1"/>
    </source>
</evidence>
<dbReference type="PANTHER" id="PTHR37975:SF3">
    <property type="entry name" value="FLYWCH TRANSCRIPTION FACTOR 3"/>
    <property type="match status" value="1"/>
</dbReference>
<dbReference type="GO" id="GO:0003700">
    <property type="term" value="F:DNA-binding transcription factor activity"/>
    <property type="evidence" value="ECO:0007669"/>
    <property type="project" value="TreeGrafter"/>
</dbReference>
<dbReference type="InterPro" id="IPR052887">
    <property type="entry name" value="FLYWCH-type_ZF"/>
</dbReference>
<dbReference type="Gene3D" id="2.20.25.240">
    <property type="match status" value="1"/>
</dbReference>
<organism evidence="5 6">
    <name type="scientific">Macrosiphum euphorbiae</name>
    <name type="common">potato aphid</name>
    <dbReference type="NCBI Taxonomy" id="13131"/>
    <lineage>
        <taxon>Eukaryota</taxon>
        <taxon>Metazoa</taxon>
        <taxon>Ecdysozoa</taxon>
        <taxon>Arthropoda</taxon>
        <taxon>Hexapoda</taxon>
        <taxon>Insecta</taxon>
        <taxon>Pterygota</taxon>
        <taxon>Neoptera</taxon>
        <taxon>Paraneoptera</taxon>
        <taxon>Hemiptera</taxon>
        <taxon>Sternorrhyncha</taxon>
        <taxon>Aphidomorpha</taxon>
        <taxon>Aphidoidea</taxon>
        <taxon>Aphididae</taxon>
        <taxon>Macrosiphini</taxon>
        <taxon>Macrosiphum</taxon>
    </lineage>
</organism>
<keyword evidence="3" id="KW-0862">Zinc</keyword>
<keyword evidence="1" id="KW-0479">Metal-binding</keyword>
<gene>
    <name evidence="5" type="ORF">MEUPH1_LOCUS6721</name>
</gene>
<dbReference type="EMBL" id="CARXXK010000001">
    <property type="protein sequence ID" value="CAI6350237.1"/>
    <property type="molecule type" value="Genomic_DNA"/>
</dbReference>
<evidence type="ECO:0000256" key="2">
    <source>
        <dbReference type="ARBA" id="ARBA00022771"/>
    </source>
</evidence>
<accession>A0AAV0W366</accession>
<keyword evidence="6" id="KW-1185">Reference proteome</keyword>
<evidence type="ECO:0000256" key="3">
    <source>
        <dbReference type="ARBA" id="ARBA00022833"/>
    </source>
</evidence>
<evidence type="ECO:0000259" key="4">
    <source>
        <dbReference type="Pfam" id="PF04500"/>
    </source>
</evidence>
<reference evidence="5 6" key="1">
    <citation type="submission" date="2023-01" db="EMBL/GenBank/DDBJ databases">
        <authorList>
            <person name="Whitehead M."/>
        </authorList>
    </citation>
    <scope>NUCLEOTIDE SEQUENCE [LARGE SCALE GENOMIC DNA]</scope>
</reference>
<dbReference type="GO" id="GO:0005634">
    <property type="term" value="C:nucleus"/>
    <property type="evidence" value="ECO:0007669"/>
    <property type="project" value="TreeGrafter"/>
</dbReference>
<feature type="domain" description="FLYWCH-type" evidence="4">
    <location>
        <begin position="5"/>
        <end position="65"/>
    </location>
</feature>
<protein>
    <recommendedName>
        <fullName evidence="4">FLYWCH-type domain-containing protein</fullName>
    </recommendedName>
</protein>
<keyword evidence="2" id="KW-0863">Zinc-finger</keyword>
<dbReference type="Proteomes" id="UP001160148">
    <property type="component" value="Unassembled WGS sequence"/>
</dbReference>